<accession>A0ABV7PMF6</accession>
<feature type="region of interest" description="Disordered" evidence="1">
    <location>
        <begin position="145"/>
        <end position="169"/>
    </location>
</feature>
<keyword evidence="4" id="KW-1185">Reference proteome</keyword>
<dbReference type="Pfam" id="PF20254">
    <property type="entry name" value="DMFA2_C"/>
    <property type="match status" value="1"/>
</dbReference>
<evidence type="ECO:0000256" key="1">
    <source>
        <dbReference type="SAM" id="MobiDB-lite"/>
    </source>
</evidence>
<feature type="domain" description="N,N-dimethylformamidase beta subunit-like C-terminal" evidence="2">
    <location>
        <begin position="56"/>
        <end position="438"/>
    </location>
</feature>
<dbReference type="EMBL" id="JBHRVV010000001">
    <property type="protein sequence ID" value="MFC3460436.1"/>
    <property type="molecule type" value="Genomic_DNA"/>
</dbReference>
<name>A0ABV7PMF6_9BURK</name>
<proteinExistence type="predicted"/>
<organism evidence="3 4">
    <name type="scientific">Massilia haematophila</name>
    <dbReference type="NCBI Taxonomy" id="457923"/>
    <lineage>
        <taxon>Bacteria</taxon>
        <taxon>Pseudomonadati</taxon>
        <taxon>Pseudomonadota</taxon>
        <taxon>Betaproteobacteria</taxon>
        <taxon>Burkholderiales</taxon>
        <taxon>Oxalobacteraceae</taxon>
        <taxon>Telluria group</taxon>
        <taxon>Massilia</taxon>
    </lineage>
</organism>
<reference evidence="4" key="1">
    <citation type="journal article" date="2019" name="Int. J. Syst. Evol. Microbiol.">
        <title>The Global Catalogue of Microorganisms (GCM) 10K type strain sequencing project: providing services to taxonomists for standard genome sequencing and annotation.</title>
        <authorList>
            <consortium name="The Broad Institute Genomics Platform"/>
            <consortium name="The Broad Institute Genome Sequencing Center for Infectious Disease"/>
            <person name="Wu L."/>
            <person name="Ma J."/>
        </authorList>
    </citation>
    <scope>NUCLEOTIDE SEQUENCE [LARGE SCALE GENOMIC DNA]</scope>
    <source>
        <strain evidence="4">CCM 7480</strain>
    </source>
</reference>
<gene>
    <name evidence="3" type="ORF">ACFOPH_19570</name>
</gene>
<evidence type="ECO:0000313" key="3">
    <source>
        <dbReference type="EMBL" id="MFC3460436.1"/>
    </source>
</evidence>
<dbReference type="InterPro" id="IPR046540">
    <property type="entry name" value="DMFA2_C"/>
</dbReference>
<protein>
    <submittedName>
        <fullName evidence="3">N,N-dimethylformamidase beta subunit family domain-containing protein</fullName>
    </submittedName>
</protein>
<comment type="caution">
    <text evidence="3">The sequence shown here is derived from an EMBL/GenBank/DDBJ whole genome shotgun (WGS) entry which is preliminary data.</text>
</comment>
<dbReference type="RefSeq" id="WP_379737002.1">
    <property type="nucleotide sequence ID" value="NZ_JBHRVV010000001.1"/>
</dbReference>
<dbReference type="Proteomes" id="UP001595665">
    <property type="component" value="Unassembled WGS sequence"/>
</dbReference>
<evidence type="ECO:0000259" key="2">
    <source>
        <dbReference type="Pfam" id="PF20254"/>
    </source>
</evidence>
<sequence length="459" mass="50923">MIRAYPARASVQPGERLVLHVATDSRRFRVHFYLWRDGFQAMHSSAWLPGERAPERGAGDDWRWPAYEFPVPAHWPTAVYIAHLEEARGRQGPSLALQSGAALFVVRAAPKTHGHRRGRGMLYKLPLATYHAYNHSGGGCYYDKPPRSSDPPGARVSLQRPGGGIGGPTWGAPDHYDAASARQTFAHWDARFIRWLARQGYAPDFCTDLDIHDDPELPLRYRLLVSVGHDEYWTAPTRDAVEDFVAGGGNVAFFAANLCWWRVHLVEQGTALVCHQGSARGAFDHWWPASGAGRPEEGLSGASYRHGGGWWDGARQTTGFVVQQPEHWVFAGTGLRRGEAFGADTWPPLAGYECDGALLDAFDRDSGQATLSAWADECGTPDSYQLLAACPLDRRWQELPPRERHLAGEGVHAATMGVYERGGTVFSAGTTDWAQVLADGRDRRVERITRNVLDRLLRH</sequence>
<evidence type="ECO:0000313" key="4">
    <source>
        <dbReference type="Proteomes" id="UP001595665"/>
    </source>
</evidence>